<dbReference type="PROSITE" id="PS50102">
    <property type="entry name" value="RRM"/>
    <property type="match status" value="1"/>
</dbReference>
<evidence type="ECO:0000259" key="2">
    <source>
        <dbReference type="PROSITE" id="PS50102"/>
    </source>
</evidence>
<accession>A0ABV0SEP2</accession>
<feature type="non-terminal residue" evidence="3">
    <location>
        <position position="1"/>
    </location>
</feature>
<gene>
    <name evidence="3" type="ORF">XENOCAPTIV_011582</name>
</gene>
<dbReference type="Gene3D" id="3.30.70.330">
    <property type="match status" value="1"/>
</dbReference>
<keyword evidence="4" id="KW-1185">Reference proteome</keyword>
<dbReference type="SUPFAM" id="SSF54928">
    <property type="entry name" value="RNA-binding domain, RBD"/>
    <property type="match status" value="1"/>
</dbReference>
<dbReference type="Proteomes" id="UP001434883">
    <property type="component" value="Unassembled WGS sequence"/>
</dbReference>
<dbReference type="InterPro" id="IPR012677">
    <property type="entry name" value="Nucleotide-bd_a/b_plait_sf"/>
</dbReference>
<evidence type="ECO:0000313" key="4">
    <source>
        <dbReference type="Proteomes" id="UP001434883"/>
    </source>
</evidence>
<evidence type="ECO:0000256" key="1">
    <source>
        <dbReference type="PROSITE-ProRule" id="PRU00176"/>
    </source>
</evidence>
<name>A0ABV0SEP2_9TELE</name>
<comment type="caution">
    <text evidence="3">The sequence shown here is derived from an EMBL/GenBank/DDBJ whole genome shotgun (WGS) entry which is preliminary data.</text>
</comment>
<dbReference type="Pfam" id="PF00076">
    <property type="entry name" value="RRM_1"/>
    <property type="match status" value="1"/>
</dbReference>
<dbReference type="InterPro" id="IPR035979">
    <property type="entry name" value="RBD_domain_sf"/>
</dbReference>
<reference evidence="3 4" key="1">
    <citation type="submission" date="2021-06" db="EMBL/GenBank/DDBJ databases">
        <authorList>
            <person name="Palmer J.M."/>
        </authorList>
    </citation>
    <scope>NUCLEOTIDE SEQUENCE [LARGE SCALE GENOMIC DNA]</scope>
    <source>
        <strain evidence="3 4">XC_2019</strain>
        <tissue evidence="3">Muscle</tissue>
    </source>
</reference>
<proteinExistence type="predicted"/>
<keyword evidence="1" id="KW-0694">RNA-binding</keyword>
<protein>
    <recommendedName>
        <fullName evidence="2">RRM domain-containing protein</fullName>
    </recommendedName>
</protein>
<dbReference type="InterPro" id="IPR000504">
    <property type="entry name" value="RRM_dom"/>
</dbReference>
<evidence type="ECO:0000313" key="3">
    <source>
        <dbReference type="EMBL" id="MEQ2219030.1"/>
    </source>
</evidence>
<sequence length="126" mass="13610">GACPVKLQVLNFVCEAAEPSAKPELNLSTAVDSFNFTCASCSETMMEEDDDSRTNLIVNYLPQSMSQDELRSLFSSVGEVESAKLIRDKVAGNTSNAATHGTAVLTVYCRSADESLKKTFSCDEIN</sequence>
<dbReference type="EMBL" id="JAHRIN010078093">
    <property type="protein sequence ID" value="MEQ2219030.1"/>
    <property type="molecule type" value="Genomic_DNA"/>
</dbReference>
<organism evidence="3 4">
    <name type="scientific">Xenoophorus captivus</name>
    <dbReference type="NCBI Taxonomy" id="1517983"/>
    <lineage>
        <taxon>Eukaryota</taxon>
        <taxon>Metazoa</taxon>
        <taxon>Chordata</taxon>
        <taxon>Craniata</taxon>
        <taxon>Vertebrata</taxon>
        <taxon>Euteleostomi</taxon>
        <taxon>Actinopterygii</taxon>
        <taxon>Neopterygii</taxon>
        <taxon>Teleostei</taxon>
        <taxon>Neoteleostei</taxon>
        <taxon>Acanthomorphata</taxon>
        <taxon>Ovalentaria</taxon>
        <taxon>Atherinomorphae</taxon>
        <taxon>Cyprinodontiformes</taxon>
        <taxon>Goodeidae</taxon>
        <taxon>Xenoophorus</taxon>
    </lineage>
</organism>
<feature type="domain" description="RRM" evidence="2">
    <location>
        <begin position="54"/>
        <end position="126"/>
    </location>
</feature>